<evidence type="ECO:0000256" key="1">
    <source>
        <dbReference type="SAM" id="MobiDB-lite"/>
    </source>
</evidence>
<dbReference type="PANTHER" id="PTHR37017">
    <property type="entry name" value="AB HYDROLASE-1 DOMAIN-CONTAINING PROTEIN-RELATED"/>
    <property type="match status" value="1"/>
</dbReference>
<feature type="domain" description="AB hydrolase-1" evidence="2">
    <location>
        <begin position="26"/>
        <end position="265"/>
    </location>
</feature>
<organism evidence="3 4">
    <name type="scientific">Karstenula rhodostoma CBS 690.94</name>
    <dbReference type="NCBI Taxonomy" id="1392251"/>
    <lineage>
        <taxon>Eukaryota</taxon>
        <taxon>Fungi</taxon>
        <taxon>Dikarya</taxon>
        <taxon>Ascomycota</taxon>
        <taxon>Pezizomycotina</taxon>
        <taxon>Dothideomycetes</taxon>
        <taxon>Pleosporomycetidae</taxon>
        <taxon>Pleosporales</taxon>
        <taxon>Massarineae</taxon>
        <taxon>Didymosphaeriaceae</taxon>
        <taxon>Karstenula</taxon>
    </lineage>
</organism>
<dbReference type="Proteomes" id="UP000799764">
    <property type="component" value="Unassembled WGS sequence"/>
</dbReference>
<dbReference type="Gene3D" id="3.40.50.1820">
    <property type="entry name" value="alpha/beta hydrolase"/>
    <property type="match status" value="1"/>
</dbReference>
<sequence>MERTRRIKSRSSPAWTHTPSSDKPAFLLLHGAWHLPTCWSRLIPHLHAHGHPTLAPHLPSSGANPPLHNWDPDIAVIRSSVTRLARDERRDVVVVMHAHSGLAGSQALQGLDKRSCSERGWGGGVVRLVYVCAFMFAEGWTQVPPGTGDGLGPNITVDLSRGIYYLHPSHVKSMMYQDVPDGEVAAIAEQLVPQSLAGNWCTSTFAAWRWIPSTYVITLGDQKATVAAEEWIVKSAMESGRCAVDRVVRKKVGHCPHWSQAEWMAGFLVEEAGRSVR</sequence>
<dbReference type="InterPro" id="IPR052897">
    <property type="entry name" value="Sec-Metab_Biosynth_Hydrolase"/>
</dbReference>
<dbReference type="Pfam" id="PF12697">
    <property type="entry name" value="Abhydrolase_6"/>
    <property type="match status" value="1"/>
</dbReference>
<feature type="compositionally biased region" description="Polar residues" evidence="1">
    <location>
        <begin position="10"/>
        <end position="20"/>
    </location>
</feature>
<proteinExistence type="predicted"/>
<dbReference type="SUPFAM" id="SSF53474">
    <property type="entry name" value="alpha/beta-Hydrolases"/>
    <property type="match status" value="1"/>
</dbReference>
<dbReference type="AlphaFoldDB" id="A0A9P4PIQ4"/>
<dbReference type="InterPro" id="IPR029058">
    <property type="entry name" value="AB_hydrolase_fold"/>
</dbReference>
<keyword evidence="4" id="KW-1185">Reference proteome</keyword>
<name>A0A9P4PIQ4_9PLEO</name>
<evidence type="ECO:0000259" key="2">
    <source>
        <dbReference type="Pfam" id="PF12697"/>
    </source>
</evidence>
<accession>A0A9P4PIQ4</accession>
<dbReference type="OrthoDB" id="1263307at2759"/>
<reference evidence="3" key="1">
    <citation type="journal article" date="2020" name="Stud. Mycol.">
        <title>101 Dothideomycetes genomes: a test case for predicting lifestyles and emergence of pathogens.</title>
        <authorList>
            <person name="Haridas S."/>
            <person name="Albert R."/>
            <person name="Binder M."/>
            <person name="Bloem J."/>
            <person name="Labutti K."/>
            <person name="Salamov A."/>
            <person name="Andreopoulos B."/>
            <person name="Baker S."/>
            <person name="Barry K."/>
            <person name="Bills G."/>
            <person name="Bluhm B."/>
            <person name="Cannon C."/>
            <person name="Castanera R."/>
            <person name="Culley D."/>
            <person name="Daum C."/>
            <person name="Ezra D."/>
            <person name="Gonzalez J."/>
            <person name="Henrissat B."/>
            <person name="Kuo A."/>
            <person name="Liang C."/>
            <person name="Lipzen A."/>
            <person name="Lutzoni F."/>
            <person name="Magnuson J."/>
            <person name="Mondo S."/>
            <person name="Nolan M."/>
            <person name="Ohm R."/>
            <person name="Pangilinan J."/>
            <person name="Park H.-J."/>
            <person name="Ramirez L."/>
            <person name="Alfaro M."/>
            <person name="Sun H."/>
            <person name="Tritt A."/>
            <person name="Yoshinaga Y."/>
            <person name="Zwiers L.-H."/>
            <person name="Turgeon B."/>
            <person name="Goodwin S."/>
            <person name="Spatafora J."/>
            <person name="Crous P."/>
            <person name="Grigoriev I."/>
        </authorList>
    </citation>
    <scope>NUCLEOTIDE SEQUENCE</scope>
    <source>
        <strain evidence="3">CBS 690.94</strain>
    </source>
</reference>
<dbReference type="PANTHER" id="PTHR37017:SF11">
    <property type="entry name" value="ESTERASE_LIPASE_THIOESTERASE DOMAIN-CONTAINING PROTEIN"/>
    <property type="match status" value="1"/>
</dbReference>
<protein>
    <submittedName>
        <fullName evidence="3">Alpha/beta-hydrolase</fullName>
    </submittedName>
</protein>
<evidence type="ECO:0000313" key="3">
    <source>
        <dbReference type="EMBL" id="KAF2445809.1"/>
    </source>
</evidence>
<evidence type="ECO:0000313" key="4">
    <source>
        <dbReference type="Proteomes" id="UP000799764"/>
    </source>
</evidence>
<comment type="caution">
    <text evidence="3">The sequence shown here is derived from an EMBL/GenBank/DDBJ whole genome shotgun (WGS) entry which is preliminary data.</text>
</comment>
<dbReference type="EMBL" id="MU001499">
    <property type="protein sequence ID" value="KAF2445809.1"/>
    <property type="molecule type" value="Genomic_DNA"/>
</dbReference>
<dbReference type="InterPro" id="IPR000073">
    <property type="entry name" value="AB_hydrolase_1"/>
</dbReference>
<gene>
    <name evidence="3" type="ORF">P171DRAFT_463168</name>
</gene>
<feature type="region of interest" description="Disordered" evidence="1">
    <location>
        <begin position="1"/>
        <end position="20"/>
    </location>
</feature>